<gene>
    <name evidence="1" type="primary">387</name>
    <name evidence="1" type="ORF">PBI_121Q_387</name>
</gene>
<organism evidence="1 2">
    <name type="scientific">Escherichia phage 121Q</name>
    <dbReference type="NCBI Taxonomy" id="1555202"/>
    <lineage>
        <taxon>Viruses</taxon>
        <taxon>Duplodnaviria</taxon>
        <taxon>Heunggongvirae</taxon>
        <taxon>Uroviricota</taxon>
        <taxon>Caudoviricetes</taxon>
        <taxon>Asteriusvirus</taxon>
        <taxon>Asteriusvirus av121Q</taxon>
    </lineage>
</organism>
<reference evidence="1 2" key="1">
    <citation type="submission" date="2014-09" db="EMBL/GenBank/DDBJ databases">
        <authorList>
            <person name="Lapin J.S."/>
            <person name="Pope W.H."/>
            <person name="Hua J."/>
            <person name="Ford M.E."/>
            <person name="Conway J.F."/>
            <person name="Hatfull G.F."/>
            <person name="Hendrix R.W."/>
        </authorList>
    </citation>
    <scope>NUCLEOTIDE SEQUENCE [LARGE SCALE GENOMIC DNA]</scope>
</reference>
<evidence type="ECO:0000313" key="1">
    <source>
        <dbReference type="EMBL" id="AIT14277.1"/>
    </source>
</evidence>
<keyword evidence="2" id="KW-1185">Reference proteome</keyword>
<evidence type="ECO:0000313" key="2">
    <source>
        <dbReference type="Proteomes" id="UP000029889"/>
    </source>
</evidence>
<dbReference type="GeneID" id="22111427"/>
<dbReference type="KEGG" id="vg:22111427"/>
<accession>A0A097EXU1</accession>
<dbReference type="RefSeq" id="YP_009101974.1">
    <property type="nucleotide sequence ID" value="NC_025447.1"/>
</dbReference>
<dbReference type="Proteomes" id="UP000029889">
    <property type="component" value="Segment"/>
</dbReference>
<proteinExistence type="predicted"/>
<sequence>MSKDLSFSNAQKIAKDIIRVYKFLTNVTEDFSVGKHTVKKRNGYLSFMDGLLYSSDESTCSIRVLDEVPSGDFISYHFPSSDNFKYYNHHLINEGFDTAEINTEEEFFQYSTVYPERIVFSSVIYTALKNELNSDSDHFYLDLNNLDCIIEYLEKNGL</sequence>
<protein>
    <submittedName>
        <fullName evidence="1">Uncharacterized protein</fullName>
    </submittedName>
</protein>
<dbReference type="EMBL" id="KM507819">
    <property type="protein sequence ID" value="AIT14277.1"/>
    <property type="molecule type" value="Genomic_DNA"/>
</dbReference>
<name>A0A097EXU1_9CAUD</name>